<dbReference type="SMART" id="SM00353">
    <property type="entry name" value="HLH"/>
    <property type="match status" value="1"/>
</dbReference>
<dbReference type="GO" id="GO:0006355">
    <property type="term" value="P:regulation of DNA-templated transcription"/>
    <property type="evidence" value="ECO:0007669"/>
    <property type="project" value="UniProtKB-ARBA"/>
</dbReference>
<dbReference type="Gene3D" id="4.10.280.10">
    <property type="entry name" value="Helix-loop-helix DNA-binding domain"/>
    <property type="match status" value="1"/>
</dbReference>
<dbReference type="GO" id="GO:0005634">
    <property type="term" value="C:nucleus"/>
    <property type="evidence" value="ECO:0007669"/>
    <property type="project" value="UniProtKB-SubCell"/>
</dbReference>
<dbReference type="InterPro" id="IPR011598">
    <property type="entry name" value="bHLH_dom"/>
</dbReference>
<dbReference type="PROSITE" id="PS50888">
    <property type="entry name" value="BHLH"/>
    <property type="match status" value="1"/>
</dbReference>
<dbReference type="EMBL" id="JBJKBG010000011">
    <property type="protein sequence ID" value="KAL3714088.1"/>
    <property type="molecule type" value="Genomic_DNA"/>
</dbReference>
<evidence type="ECO:0000256" key="4">
    <source>
        <dbReference type="ARBA" id="ARBA00023163"/>
    </source>
</evidence>
<keyword evidence="4" id="KW-0804">Transcription</keyword>
<dbReference type="SUPFAM" id="SSF47459">
    <property type="entry name" value="HLH, helix-loop-helix DNA-binding domain"/>
    <property type="match status" value="1"/>
</dbReference>
<keyword evidence="2" id="KW-0805">Transcription regulation</keyword>
<dbReference type="InterPro" id="IPR036638">
    <property type="entry name" value="HLH_DNA-bd_sf"/>
</dbReference>
<evidence type="ECO:0000256" key="5">
    <source>
        <dbReference type="ARBA" id="ARBA00023242"/>
    </source>
</evidence>
<comment type="caution">
    <text evidence="7">The sequence shown here is derived from an EMBL/GenBank/DDBJ whole genome shotgun (WGS) entry which is preliminary data.</text>
</comment>
<evidence type="ECO:0000256" key="2">
    <source>
        <dbReference type="ARBA" id="ARBA00023015"/>
    </source>
</evidence>
<proteinExistence type="predicted"/>
<dbReference type="CDD" id="cd18914">
    <property type="entry name" value="bHLH_AtORG2_like"/>
    <property type="match status" value="1"/>
</dbReference>
<evidence type="ECO:0000256" key="1">
    <source>
        <dbReference type="ARBA" id="ARBA00004123"/>
    </source>
</evidence>
<keyword evidence="5" id="KW-0539">Nucleus</keyword>
<dbReference type="PANTHER" id="PTHR13935:SF106">
    <property type="entry name" value="ACHAETE-SCUTE COMPLEX PROTEIN T5-RELATED"/>
    <property type="match status" value="1"/>
</dbReference>
<name>A0ABD3IHC1_EUCGL</name>
<accession>A0ABD3IHC1</accession>
<reference evidence="7 8" key="1">
    <citation type="submission" date="2024-11" db="EMBL/GenBank/DDBJ databases">
        <title>Chromosome-level genome assembly of Eucalyptus globulus Labill. provides insights into its genome evolution.</title>
        <authorList>
            <person name="Li X."/>
        </authorList>
    </citation>
    <scope>NUCLEOTIDE SEQUENCE [LARGE SCALE GENOMIC DNA]</scope>
    <source>
        <strain evidence="7">CL2024</strain>
        <tissue evidence="7">Fresh tender leaves</tissue>
    </source>
</reference>
<keyword evidence="8" id="KW-1185">Reference proteome</keyword>
<organism evidence="7 8">
    <name type="scientific">Eucalyptus globulus</name>
    <name type="common">Tasmanian blue gum</name>
    <dbReference type="NCBI Taxonomy" id="34317"/>
    <lineage>
        <taxon>Eukaryota</taxon>
        <taxon>Viridiplantae</taxon>
        <taxon>Streptophyta</taxon>
        <taxon>Embryophyta</taxon>
        <taxon>Tracheophyta</taxon>
        <taxon>Spermatophyta</taxon>
        <taxon>Magnoliopsida</taxon>
        <taxon>eudicotyledons</taxon>
        <taxon>Gunneridae</taxon>
        <taxon>Pentapetalae</taxon>
        <taxon>rosids</taxon>
        <taxon>malvids</taxon>
        <taxon>Myrtales</taxon>
        <taxon>Myrtaceae</taxon>
        <taxon>Myrtoideae</taxon>
        <taxon>Eucalypteae</taxon>
        <taxon>Eucalyptus</taxon>
    </lineage>
</organism>
<gene>
    <name evidence="7" type="ORF">ACJRO7_006089</name>
</gene>
<comment type="subcellular location">
    <subcellularLocation>
        <location evidence="1">Nucleus</location>
    </subcellularLocation>
</comment>
<dbReference type="Pfam" id="PF00010">
    <property type="entry name" value="HLH"/>
    <property type="match status" value="1"/>
</dbReference>
<evidence type="ECO:0000259" key="6">
    <source>
        <dbReference type="PROSITE" id="PS50888"/>
    </source>
</evidence>
<keyword evidence="3" id="KW-0238">DNA-binding</keyword>
<dbReference type="InterPro" id="IPR015660">
    <property type="entry name" value="MASH1/Ascl1a-like"/>
</dbReference>
<dbReference type="GO" id="GO:0003677">
    <property type="term" value="F:DNA binding"/>
    <property type="evidence" value="ECO:0007669"/>
    <property type="project" value="UniProtKB-KW"/>
</dbReference>
<dbReference type="PANTHER" id="PTHR13935">
    <property type="entry name" value="ACHAETE-SCUTE TRANSCRIPTION FACTOR-RELATED"/>
    <property type="match status" value="1"/>
</dbReference>
<evidence type="ECO:0000256" key="3">
    <source>
        <dbReference type="ARBA" id="ARBA00023125"/>
    </source>
</evidence>
<sequence>MFPLQPNSDPFYLQPNHNPIPEDLIIHDDQDLHGLCFTNPKDKNKGSDESVLISFSRGNKSDEDCDPKKKMHRDIERRRRKEMNTLYASLRSLLPVEYIKGKRATSDHITGAVNYINHLERNINEMGRRRDELKRGKSVCLGSPGPEVWSSGTNSSMTALSVRPCLDGVEIVIRSASSSDQDHNFPLSKVLQLLLEEGISVASCVSTRTSEMIFIHTIQSEACHTGCLNIARLQSKLDELPTDY</sequence>
<dbReference type="Proteomes" id="UP001634007">
    <property type="component" value="Unassembled WGS sequence"/>
</dbReference>
<evidence type="ECO:0000313" key="8">
    <source>
        <dbReference type="Proteomes" id="UP001634007"/>
    </source>
</evidence>
<feature type="domain" description="BHLH" evidence="6">
    <location>
        <begin position="67"/>
        <end position="119"/>
    </location>
</feature>
<protein>
    <recommendedName>
        <fullName evidence="6">BHLH domain-containing protein</fullName>
    </recommendedName>
</protein>
<evidence type="ECO:0000313" key="7">
    <source>
        <dbReference type="EMBL" id="KAL3714088.1"/>
    </source>
</evidence>
<dbReference type="AlphaFoldDB" id="A0ABD3IHC1"/>